<evidence type="ECO:0000256" key="2">
    <source>
        <dbReference type="SAM" id="MobiDB-lite"/>
    </source>
</evidence>
<name>A0A8S1PIZ4_9CILI</name>
<feature type="region of interest" description="Disordered" evidence="2">
    <location>
        <begin position="528"/>
        <end position="562"/>
    </location>
</feature>
<comment type="caution">
    <text evidence="4">The sequence shown here is derived from an EMBL/GenBank/DDBJ whole genome shotgun (WGS) entry which is preliminary data.</text>
</comment>
<dbReference type="AlphaFoldDB" id="A0A8S1PIZ4"/>
<accession>A0A8S1PIZ4</accession>
<keyword evidence="1" id="KW-0175">Coiled coil</keyword>
<dbReference type="InterPro" id="IPR013087">
    <property type="entry name" value="Znf_C2H2_type"/>
</dbReference>
<dbReference type="Proteomes" id="UP000692954">
    <property type="component" value="Unassembled WGS sequence"/>
</dbReference>
<dbReference type="PROSITE" id="PS00028">
    <property type="entry name" value="ZINC_FINGER_C2H2_1"/>
    <property type="match status" value="1"/>
</dbReference>
<keyword evidence="5" id="KW-1185">Reference proteome</keyword>
<reference evidence="4" key="1">
    <citation type="submission" date="2021-01" db="EMBL/GenBank/DDBJ databases">
        <authorList>
            <consortium name="Genoscope - CEA"/>
            <person name="William W."/>
        </authorList>
    </citation>
    <scope>NUCLEOTIDE SEQUENCE</scope>
</reference>
<evidence type="ECO:0000313" key="4">
    <source>
        <dbReference type="EMBL" id="CAD8103145.1"/>
    </source>
</evidence>
<feature type="domain" description="C2H2-type" evidence="3">
    <location>
        <begin position="127"/>
        <end position="148"/>
    </location>
</feature>
<protein>
    <recommendedName>
        <fullName evidence="3">C2H2-type domain-containing protein</fullName>
    </recommendedName>
</protein>
<proteinExistence type="predicted"/>
<dbReference type="EMBL" id="CAJJDN010000079">
    <property type="protein sequence ID" value="CAD8103145.1"/>
    <property type="molecule type" value="Genomic_DNA"/>
</dbReference>
<gene>
    <name evidence="4" type="ORF">PSON_ATCC_30995.1.T0790151</name>
</gene>
<evidence type="ECO:0000259" key="3">
    <source>
        <dbReference type="PROSITE" id="PS00028"/>
    </source>
</evidence>
<dbReference type="OrthoDB" id="303135at2759"/>
<feature type="coiled-coil region" evidence="1">
    <location>
        <begin position="488"/>
        <end position="522"/>
    </location>
</feature>
<evidence type="ECO:0000256" key="1">
    <source>
        <dbReference type="SAM" id="Coils"/>
    </source>
</evidence>
<feature type="coiled-coil region" evidence="1">
    <location>
        <begin position="84"/>
        <end position="118"/>
    </location>
</feature>
<sequence>MSNFWKEIQNYSGCTDFEQLQYYLNIIYKFHLLLEDFQTIHPVYLSKLLHLHQLAIKYYEHSTEELNEYELYIEKSTLEVQEQIRKTEKKLLDSKVNIKAAQKKLQLELNQKDKFMQKIINTQLIQCIYCDKVVTTESQFDLHMQQYHKREFNKKEVDIINKALQNQLLTQQLSNKIIQQNQQNYLALNYQLLQFTKEQLSRETTDFLQNTQEVTEKIQNIDQTYIKKIKNLEEEIQNKLNLIQLNSEKEEQIREQQVKEKVIQLEEQIKQEFENSKSQMMKSRQLTKMKTHAQVYKSQEGALNNSQQPQSAVFQSLSGFQRGQTMNIQSLANIEQDELIEDDQIHKTSLQQFQIQIKQNTDLESPLQGQFEQSQQLSESIQASQGLLLKPPAEIQQQSKFSKQIQNKNFGSEEEQSFNQNFNQYDQDENIDFGAQNLETYRNAIDQQQNMLFELLLNRSKGSRPTYTNLQKQHYSKILEKNIEQDIKGITQADLKNLKKIYDELNKQLKDQQANVEEKLQLYSFNEESRTPEEVDSRRATQYLNIRSRRNSSKNPKNPSQI</sequence>
<feature type="coiled-coil region" evidence="1">
    <location>
        <begin position="226"/>
        <end position="275"/>
    </location>
</feature>
<feature type="compositionally biased region" description="Polar residues" evidence="2">
    <location>
        <begin position="553"/>
        <end position="562"/>
    </location>
</feature>
<organism evidence="4 5">
    <name type="scientific">Paramecium sonneborni</name>
    <dbReference type="NCBI Taxonomy" id="65129"/>
    <lineage>
        <taxon>Eukaryota</taxon>
        <taxon>Sar</taxon>
        <taxon>Alveolata</taxon>
        <taxon>Ciliophora</taxon>
        <taxon>Intramacronucleata</taxon>
        <taxon>Oligohymenophorea</taxon>
        <taxon>Peniculida</taxon>
        <taxon>Parameciidae</taxon>
        <taxon>Paramecium</taxon>
    </lineage>
</organism>
<evidence type="ECO:0000313" key="5">
    <source>
        <dbReference type="Proteomes" id="UP000692954"/>
    </source>
</evidence>
<feature type="compositionally biased region" description="Basic and acidic residues" evidence="2">
    <location>
        <begin position="528"/>
        <end position="539"/>
    </location>
</feature>